<dbReference type="Pfam" id="PF01370">
    <property type="entry name" value="Epimerase"/>
    <property type="match status" value="1"/>
</dbReference>
<dbReference type="InterPro" id="IPR001509">
    <property type="entry name" value="Epimerase_deHydtase"/>
</dbReference>
<feature type="domain" description="NAD-dependent epimerase/dehydratase" evidence="1">
    <location>
        <begin position="3"/>
        <end position="46"/>
    </location>
</feature>
<dbReference type="AlphaFoldDB" id="A0A921GYU8"/>
<evidence type="ECO:0000313" key="2">
    <source>
        <dbReference type="EMBL" id="HJF67112.1"/>
    </source>
</evidence>
<feature type="non-terminal residue" evidence="2">
    <location>
        <position position="51"/>
    </location>
</feature>
<evidence type="ECO:0000313" key="3">
    <source>
        <dbReference type="Proteomes" id="UP000706163"/>
    </source>
</evidence>
<dbReference type="EMBL" id="DYVT01000026">
    <property type="protein sequence ID" value="HJF67112.1"/>
    <property type="molecule type" value="Genomic_DNA"/>
</dbReference>
<proteinExistence type="predicted"/>
<organism evidence="2 3">
    <name type="scientific">Staphylococcus kloosii</name>
    <dbReference type="NCBI Taxonomy" id="29384"/>
    <lineage>
        <taxon>Bacteria</taxon>
        <taxon>Bacillati</taxon>
        <taxon>Bacillota</taxon>
        <taxon>Bacilli</taxon>
        <taxon>Bacillales</taxon>
        <taxon>Staphylococcaceae</taxon>
        <taxon>Staphylococcus</taxon>
    </lineage>
</organism>
<dbReference type="SUPFAM" id="SSF51735">
    <property type="entry name" value="NAD(P)-binding Rossmann-fold domains"/>
    <property type="match status" value="1"/>
</dbReference>
<dbReference type="InterPro" id="IPR036291">
    <property type="entry name" value="NAD(P)-bd_dom_sf"/>
</dbReference>
<dbReference type="RefSeq" id="WP_278674462.1">
    <property type="nucleotide sequence ID" value="NZ_DYVT01000026.1"/>
</dbReference>
<reference evidence="2" key="2">
    <citation type="submission" date="2021-09" db="EMBL/GenBank/DDBJ databases">
        <authorList>
            <person name="Gilroy R."/>
        </authorList>
    </citation>
    <scope>NUCLEOTIDE SEQUENCE</scope>
    <source>
        <strain evidence="2">CHK149-3286</strain>
    </source>
</reference>
<dbReference type="Gene3D" id="3.40.50.720">
    <property type="entry name" value="NAD(P)-binding Rossmann-like Domain"/>
    <property type="match status" value="1"/>
</dbReference>
<comment type="caution">
    <text evidence="2">The sequence shown here is derived from an EMBL/GenBank/DDBJ whole genome shotgun (WGS) entry which is preliminary data.</text>
</comment>
<sequence>MKIVVIGATGTIGQRVVEKLEQQHEVIKVGSQSGDYQVDITSVDSIKKMYE</sequence>
<reference evidence="2" key="1">
    <citation type="journal article" date="2021" name="PeerJ">
        <title>Extensive microbial diversity within the chicken gut microbiome revealed by metagenomics and culture.</title>
        <authorList>
            <person name="Gilroy R."/>
            <person name="Ravi A."/>
            <person name="Getino M."/>
            <person name="Pursley I."/>
            <person name="Horton D.L."/>
            <person name="Alikhan N.F."/>
            <person name="Baker D."/>
            <person name="Gharbi K."/>
            <person name="Hall N."/>
            <person name="Watson M."/>
            <person name="Adriaenssens E.M."/>
            <person name="Foster-Nyarko E."/>
            <person name="Jarju S."/>
            <person name="Secka A."/>
            <person name="Antonio M."/>
            <person name="Oren A."/>
            <person name="Chaudhuri R.R."/>
            <person name="La Ragione R."/>
            <person name="Hildebrand F."/>
            <person name="Pallen M.J."/>
        </authorList>
    </citation>
    <scope>NUCLEOTIDE SEQUENCE</scope>
    <source>
        <strain evidence="2">CHK149-3286</strain>
    </source>
</reference>
<name>A0A921GYU8_9STAP</name>
<dbReference type="Proteomes" id="UP000706163">
    <property type="component" value="Unassembled WGS sequence"/>
</dbReference>
<evidence type="ECO:0000259" key="1">
    <source>
        <dbReference type="Pfam" id="PF01370"/>
    </source>
</evidence>
<accession>A0A921GYU8</accession>
<protein>
    <submittedName>
        <fullName evidence="2">Sugar nucleotide-binding protein</fullName>
    </submittedName>
</protein>
<gene>
    <name evidence="2" type="ORF">K8V85_02265</name>
</gene>